<reference evidence="2" key="1">
    <citation type="submission" date="2020-07" db="EMBL/GenBank/DDBJ databases">
        <title>novel species isolated from the respiratory tract of Marmot.</title>
        <authorList>
            <person name="Zhang G."/>
        </authorList>
    </citation>
    <scope>NUCLEOTIDE SEQUENCE [LARGE SCALE GENOMIC DNA]</scope>
    <source>
        <strain evidence="2">686</strain>
    </source>
</reference>
<dbReference type="EMBL" id="CP059491">
    <property type="protein sequence ID" value="QMT03149.1"/>
    <property type="molecule type" value="Genomic_DNA"/>
</dbReference>
<evidence type="ECO:0000313" key="1">
    <source>
        <dbReference type="EMBL" id="QMT03149.1"/>
    </source>
</evidence>
<keyword evidence="2" id="KW-1185">Reference proteome</keyword>
<sequence>MTSPTAAGAVVSCSGVMMPSISALVSTAHRVRISTSATGNPMSSTTTDVGTRCATAEIQSIRSSFTPASQASEIRRRMCGSGARILAGATDGMTSVR</sequence>
<dbReference type="Proteomes" id="UP000515663">
    <property type="component" value="Chromosome"/>
</dbReference>
<dbReference type="AlphaFoldDB" id="A0A7D7QZY3"/>
<evidence type="ECO:0000313" key="2">
    <source>
        <dbReference type="Proteomes" id="UP000515663"/>
    </source>
</evidence>
<organism evidence="1 2">
    <name type="scientific">Gordonia jinghuaiqii</name>
    <dbReference type="NCBI Taxonomy" id="2758710"/>
    <lineage>
        <taxon>Bacteria</taxon>
        <taxon>Bacillati</taxon>
        <taxon>Actinomycetota</taxon>
        <taxon>Actinomycetes</taxon>
        <taxon>Mycobacteriales</taxon>
        <taxon>Gordoniaceae</taxon>
        <taxon>Gordonia</taxon>
    </lineage>
</organism>
<dbReference type="KEGG" id="gji:H1R19_08580"/>
<accession>A0A7D7QZY3</accession>
<dbReference type="RefSeq" id="WP_219851208.1">
    <property type="nucleotide sequence ID" value="NZ_CP059491.1"/>
</dbReference>
<protein>
    <submittedName>
        <fullName evidence="1">Uncharacterized protein</fullName>
    </submittedName>
</protein>
<proteinExistence type="predicted"/>
<gene>
    <name evidence="1" type="ORF">H1R19_08580</name>
</gene>
<name>A0A7D7QZY3_9ACTN</name>